<dbReference type="PANTHER" id="PTHR33450">
    <property type="entry name" value="EMB|CAB67623.1-RELATED"/>
    <property type="match status" value="1"/>
</dbReference>
<dbReference type="EMBL" id="JAUUTY010000005">
    <property type="protein sequence ID" value="KAK1632257.1"/>
    <property type="molecule type" value="Genomic_DNA"/>
</dbReference>
<dbReference type="AlphaFoldDB" id="A0AAD8RWK6"/>
<accession>A0AAD8RWK6</accession>
<evidence type="ECO:0000313" key="1">
    <source>
        <dbReference type="EMBL" id="KAK1632257.1"/>
    </source>
</evidence>
<protein>
    <submittedName>
        <fullName evidence="1">Uncharacterized protein</fullName>
    </submittedName>
</protein>
<keyword evidence="2" id="KW-1185">Reference proteome</keyword>
<evidence type="ECO:0000313" key="2">
    <source>
        <dbReference type="Proteomes" id="UP001231189"/>
    </source>
</evidence>
<name>A0AAD8RWK6_LOLMU</name>
<proteinExistence type="predicted"/>
<sequence length="174" mass="19989">MNIRKAPMLLKKAVTMCKSKTGVLAGRLLVLALLRRRMARVGSISHKIQTLIVAADQAKVRLDYHKAVLLRKIKTMRTIHGSKIIDLSHQLALFDKEENGDDSCPDWTLDPIFNDNHNCGYIEEYTGDEEEPSVVDIIRRNPEVEGLEFNLDYDIDQAAEMFIIKFREQMNRSF</sequence>
<organism evidence="1 2">
    <name type="scientific">Lolium multiflorum</name>
    <name type="common">Italian ryegrass</name>
    <name type="synonym">Lolium perenne subsp. multiflorum</name>
    <dbReference type="NCBI Taxonomy" id="4521"/>
    <lineage>
        <taxon>Eukaryota</taxon>
        <taxon>Viridiplantae</taxon>
        <taxon>Streptophyta</taxon>
        <taxon>Embryophyta</taxon>
        <taxon>Tracheophyta</taxon>
        <taxon>Spermatophyta</taxon>
        <taxon>Magnoliopsida</taxon>
        <taxon>Liliopsida</taxon>
        <taxon>Poales</taxon>
        <taxon>Poaceae</taxon>
        <taxon>BOP clade</taxon>
        <taxon>Pooideae</taxon>
        <taxon>Poodae</taxon>
        <taxon>Poeae</taxon>
        <taxon>Poeae Chloroplast Group 2 (Poeae type)</taxon>
        <taxon>Loliodinae</taxon>
        <taxon>Loliinae</taxon>
        <taxon>Lolium</taxon>
    </lineage>
</organism>
<dbReference type="Proteomes" id="UP001231189">
    <property type="component" value="Unassembled WGS sequence"/>
</dbReference>
<gene>
    <name evidence="1" type="ORF">QYE76_006572</name>
</gene>
<reference evidence="1" key="1">
    <citation type="submission" date="2023-07" db="EMBL/GenBank/DDBJ databases">
        <title>A chromosome-level genome assembly of Lolium multiflorum.</title>
        <authorList>
            <person name="Chen Y."/>
            <person name="Copetti D."/>
            <person name="Kolliker R."/>
            <person name="Studer B."/>
        </authorList>
    </citation>
    <scope>NUCLEOTIDE SEQUENCE</scope>
    <source>
        <strain evidence="1">02402/16</strain>
        <tissue evidence="1">Leaf</tissue>
    </source>
</reference>
<dbReference type="PANTHER" id="PTHR33450:SF6">
    <property type="entry name" value="OS09G0511200 PROTEIN"/>
    <property type="match status" value="1"/>
</dbReference>
<comment type="caution">
    <text evidence="1">The sequence shown here is derived from an EMBL/GenBank/DDBJ whole genome shotgun (WGS) entry which is preliminary data.</text>
</comment>